<proteinExistence type="predicted"/>
<accession>A0A328NJJ2</accession>
<name>A0A328NJJ2_9ACTN</name>
<evidence type="ECO:0000313" key="2">
    <source>
        <dbReference type="EMBL" id="RAO32477.1"/>
    </source>
</evidence>
<dbReference type="AlphaFoldDB" id="A0A328NJJ2"/>
<gene>
    <name evidence="2" type="ORF">PSN13_03810</name>
</gene>
<comment type="caution">
    <text evidence="2">The sequence shown here is derived from an EMBL/GenBank/DDBJ whole genome shotgun (WGS) entry which is preliminary data.</text>
</comment>
<organism evidence="2 3">
    <name type="scientific">Micromonospora saelicesensis</name>
    <dbReference type="NCBI Taxonomy" id="285676"/>
    <lineage>
        <taxon>Bacteria</taxon>
        <taxon>Bacillati</taxon>
        <taxon>Actinomycetota</taxon>
        <taxon>Actinomycetes</taxon>
        <taxon>Micromonosporales</taxon>
        <taxon>Micromonosporaceae</taxon>
        <taxon>Micromonospora</taxon>
    </lineage>
</organism>
<evidence type="ECO:0000313" key="3">
    <source>
        <dbReference type="Proteomes" id="UP000249419"/>
    </source>
</evidence>
<evidence type="ECO:0000256" key="1">
    <source>
        <dbReference type="SAM" id="MobiDB-lite"/>
    </source>
</evidence>
<protein>
    <submittedName>
        <fullName evidence="2">Uncharacterized protein</fullName>
    </submittedName>
</protein>
<dbReference type="Proteomes" id="UP000249419">
    <property type="component" value="Unassembled WGS sequence"/>
</dbReference>
<dbReference type="EMBL" id="PYAG01000016">
    <property type="protein sequence ID" value="RAO32477.1"/>
    <property type="molecule type" value="Genomic_DNA"/>
</dbReference>
<feature type="region of interest" description="Disordered" evidence="1">
    <location>
        <begin position="1"/>
        <end position="27"/>
    </location>
</feature>
<sequence>MVSVKPPGLLTRQPRHPRTVPPGEDQADRKLRYGKSGCLMAPESEFTVPFDELDLAAFAVCLTCGHLRDGTPREQRCRCQPRTPEWEQQWQGQDIPSDLALCLLCVRDTVTTRTRWSWLACESCRHVSQVVGERYGHRAALPLGRHSIMNGDVVQPQTATTIVVAASLVASVRRGSELREWQQVEFDRLAEPLRPVGPSVPLVEWQRRWTPSLGASVDAFDRYGVMPVPHDLSSLRQAQTEFLATAR</sequence>
<reference evidence="2 3" key="1">
    <citation type="submission" date="2018-03" db="EMBL/GenBank/DDBJ databases">
        <title>Defining the species Micromonospora saelicesensis and Micromonospora noduli under the framework of genomics.</title>
        <authorList>
            <person name="Riesco R."/>
            <person name="Trujillo M.E."/>
        </authorList>
    </citation>
    <scope>NUCLEOTIDE SEQUENCE [LARGE SCALE GENOMIC DNA]</scope>
    <source>
        <strain evidence="2 3">PSN13</strain>
    </source>
</reference>